<dbReference type="EMBL" id="LR796858">
    <property type="protein sequence ID" value="CAB4171021.1"/>
    <property type="molecule type" value="Genomic_DNA"/>
</dbReference>
<evidence type="ECO:0000313" key="1">
    <source>
        <dbReference type="EMBL" id="CAB4167594.1"/>
    </source>
</evidence>
<dbReference type="EMBL" id="LR796944">
    <property type="protein sequence ID" value="CAB4176361.1"/>
    <property type="molecule type" value="Genomic_DNA"/>
</dbReference>
<organism evidence="2">
    <name type="scientific">uncultured Caudovirales phage</name>
    <dbReference type="NCBI Taxonomy" id="2100421"/>
    <lineage>
        <taxon>Viruses</taxon>
        <taxon>Duplodnaviria</taxon>
        <taxon>Heunggongvirae</taxon>
        <taxon>Uroviricota</taxon>
        <taxon>Caudoviricetes</taxon>
        <taxon>Peduoviridae</taxon>
        <taxon>Maltschvirus</taxon>
        <taxon>Maltschvirus maltsch</taxon>
    </lineage>
</organism>
<proteinExistence type="predicted"/>
<evidence type="ECO:0000313" key="2">
    <source>
        <dbReference type="EMBL" id="CAB4171021.1"/>
    </source>
</evidence>
<protein>
    <submittedName>
        <fullName evidence="2">Uncharacterized protein</fullName>
    </submittedName>
</protein>
<name>A0A6J5PNW4_9CAUD</name>
<gene>
    <name evidence="4" type="ORF">UFOVP1666_75</name>
    <name evidence="1" type="ORF">UFOVP867_30</name>
    <name evidence="2" type="ORF">UFOVP913_168</name>
    <name evidence="3" type="ORF">UFOVP993_24</name>
</gene>
<evidence type="ECO:0000313" key="4">
    <source>
        <dbReference type="EMBL" id="CAB4223032.1"/>
    </source>
</evidence>
<dbReference type="EMBL" id="LR797534">
    <property type="protein sequence ID" value="CAB4223032.1"/>
    <property type="molecule type" value="Genomic_DNA"/>
</dbReference>
<sequence length="156" mass="17369">MFYRKESNQYISEGMPFEIAGTKYAENWLNLSTPEDKTALGLVEVTTTGEVKYSAYYLMTESLEDGIRTIVATPRDLEEVKAEAILKTNKIAADLLLSTDWMVIRSIETSTPMPIKKTEARTAIRVAANKTVELINKAETVDDVEAAMAIELSPKT</sequence>
<reference evidence="2" key="1">
    <citation type="submission" date="2020-05" db="EMBL/GenBank/DDBJ databases">
        <authorList>
            <person name="Chiriac C."/>
            <person name="Salcher M."/>
            <person name="Ghai R."/>
            <person name="Kavagutti S V."/>
        </authorList>
    </citation>
    <scope>NUCLEOTIDE SEQUENCE</scope>
</reference>
<evidence type="ECO:0000313" key="3">
    <source>
        <dbReference type="EMBL" id="CAB4176361.1"/>
    </source>
</evidence>
<accession>A0A6J5PNW4</accession>
<dbReference type="EMBL" id="LR796815">
    <property type="protein sequence ID" value="CAB4167594.1"/>
    <property type="molecule type" value="Genomic_DNA"/>
</dbReference>